<name>A0A8J8TPL0_9EURY</name>
<dbReference type="Proteomes" id="UP000766904">
    <property type="component" value="Unassembled WGS sequence"/>
</dbReference>
<comment type="caution">
    <text evidence="1">The sequence shown here is derived from an EMBL/GenBank/DDBJ whole genome shotgun (WGS) entry which is preliminary data.</text>
</comment>
<proteinExistence type="predicted"/>
<organism evidence="1 2">
    <name type="scientific">Natronococcus pandeyae</name>
    <dbReference type="NCBI Taxonomy" id="2055836"/>
    <lineage>
        <taxon>Archaea</taxon>
        <taxon>Methanobacteriati</taxon>
        <taxon>Methanobacteriota</taxon>
        <taxon>Stenosarchaea group</taxon>
        <taxon>Halobacteria</taxon>
        <taxon>Halobacteriales</taxon>
        <taxon>Natrialbaceae</taxon>
        <taxon>Natronococcus</taxon>
    </lineage>
</organism>
<accession>A0A8J8TPL0</accession>
<evidence type="ECO:0000313" key="2">
    <source>
        <dbReference type="Proteomes" id="UP000766904"/>
    </source>
</evidence>
<sequence>MSISGLCQICESRQAQERCPNCGTLACEVHYESELGLCADCATQAQPDRQSDDVDIHRF</sequence>
<dbReference type="RefSeq" id="WP_148860673.1">
    <property type="nucleotide sequence ID" value="NZ_PHNJ01000025.1"/>
</dbReference>
<evidence type="ECO:0000313" key="1">
    <source>
        <dbReference type="EMBL" id="TYL35995.1"/>
    </source>
</evidence>
<dbReference type="OrthoDB" id="70008at2157"/>
<protein>
    <submittedName>
        <fullName evidence="1">Uncharacterized protein</fullName>
    </submittedName>
</protein>
<gene>
    <name evidence="1" type="ORF">CV102_24910</name>
</gene>
<keyword evidence="2" id="KW-1185">Reference proteome</keyword>
<dbReference type="AlphaFoldDB" id="A0A8J8TPL0"/>
<dbReference type="EMBL" id="PHNJ01000025">
    <property type="protein sequence ID" value="TYL35995.1"/>
    <property type="molecule type" value="Genomic_DNA"/>
</dbReference>
<reference evidence="1" key="1">
    <citation type="submission" date="2017-11" db="EMBL/GenBank/DDBJ databases">
        <authorList>
            <person name="Kajale S.C."/>
            <person name="Sharma A."/>
        </authorList>
    </citation>
    <scope>NUCLEOTIDE SEQUENCE</scope>
    <source>
        <strain evidence="1">LS1_42</strain>
    </source>
</reference>